<reference evidence="2" key="2">
    <citation type="submission" date="2025-08" db="UniProtKB">
        <authorList>
            <consortium name="RefSeq"/>
        </authorList>
    </citation>
    <scope>IDENTIFICATION</scope>
    <source>
        <tissue evidence="2">Leaf</tissue>
    </source>
</reference>
<sequence length="190" mass="21849">MTGKKEQAIYYVSKKSTSYEAKYTLLDITCCTLTWVVQKLMHYLLAYTTYLITWLDPLKYIFQKLMPTGRLAKWKILLTKFDIVYVTRTAMKAQALANHLAKNPVDDEYQPLSTYFLDEEVNSVKVIPEDTNAWKMFFDGAVNAKGVGIRAILVSPTGQHYPAITRLWVFCTNNTIEYEAFIIGMNMAID</sequence>
<protein>
    <submittedName>
        <fullName evidence="2">Uncharacterized protein LOC142176369</fullName>
    </submittedName>
</protein>
<evidence type="ECO:0000313" key="2">
    <source>
        <dbReference type="RefSeq" id="XP_075099861.1"/>
    </source>
</evidence>
<name>A0AC58TRL0_TOBAC</name>
<gene>
    <name evidence="2" type="primary">LOC142176369</name>
</gene>
<dbReference type="Proteomes" id="UP000790787">
    <property type="component" value="Chromosome 3"/>
</dbReference>
<keyword evidence="1" id="KW-1185">Reference proteome</keyword>
<reference evidence="1" key="1">
    <citation type="journal article" date="2014" name="Nat. Commun.">
        <title>The tobacco genome sequence and its comparison with those of tomato and potato.</title>
        <authorList>
            <person name="Sierro N."/>
            <person name="Battey J.N."/>
            <person name="Ouadi S."/>
            <person name="Bakaher N."/>
            <person name="Bovet L."/>
            <person name="Willig A."/>
            <person name="Goepfert S."/>
            <person name="Peitsch M.C."/>
            <person name="Ivanov N.V."/>
        </authorList>
    </citation>
    <scope>NUCLEOTIDE SEQUENCE [LARGE SCALE GENOMIC DNA]</scope>
</reference>
<accession>A0AC58TRL0</accession>
<evidence type="ECO:0000313" key="1">
    <source>
        <dbReference type="Proteomes" id="UP000790787"/>
    </source>
</evidence>
<proteinExistence type="predicted"/>
<organism evidence="1 2">
    <name type="scientific">Nicotiana tabacum</name>
    <name type="common">Common tobacco</name>
    <dbReference type="NCBI Taxonomy" id="4097"/>
    <lineage>
        <taxon>Eukaryota</taxon>
        <taxon>Viridiplantae</taxon>
        <taxon>Streptophyta</taxon>
        <taxon>Embryophyta</taxon>
        <taxon>Tracheophyta</taxon>
        <taxon>Spermatophyta</taxon>
        <taxon>Magnoliopsida</taxon>
        <taxon>eudicotyledons</taxon>
        <taxon>Gunneridae</taxon>
        <taxon>Pentapetalae</taxon>
        <taxon>asterids</taxon>
        <taxon>lamiids</taxon>
        <taxon>Solanales</taxon>
        <taxon>Solanaceae</taxon>
        <taxon>Nicotianoideae</taxon>
        <taxon>Nicotianeae</taxon>
        <taxon>Nicotiana</taxon>
    </lineage>
</organism>
<dbReference type="RefSeq" id="XP_075099861.1">
    <property type="nucleotide sequence ID" value="XM_075243760.1"/>
</dbReference>